<dbReference type="AlphaFoldDB" id="A0A4P6L8P2"/>
<evidence type="ECO:0000313" key="2">
    <source>
        <dbReference type="Proteomes" id="UP000290637"/>
    </source>
</evidence>
<protein>
    <submittedName>
        <fullName evidence="1">Uncharacterized protein</fullName>
    </submittedName>
</protein>
<keyword evidence="2" id="KW-1185">Reference proteome</keyword>
<reference evidence="1 2" key="1">
    <citation type="submission" date="2019-02" db="EMBL/GenBank/DDBJ databases">
        <title>Draft Genome Sequences of Six Type Strains of the Genus Massilia.</title>
        <authorList>
            <person name="Miess H."/>
            <person name="Frediansyhah A."/>
            <person name="Gross H."/>
        </authorList>
    </citation>
    <scope>NUCLEOTIDE SEQUENCE [LARGE SCALE GENOMIC DNA]</scope>
    <source>
        <strain evidence="1 2">DSM 17473</strain>
    </source>
</reference>
<organism evidence="1 2">
    <name type="scientific">Pseudoduganella lutea</name>
    <dbReference type="NCBI Taxonomy" id="321985"/>
    <lineage>
        <taxon>Bacteria</taxon>
        <taxon>Pseudomonadati</taxon>
        <taxon>Pseudomonadota</taxon>
        <taxon>Betaproteobacteria</taxon>
        <taxon>Burkholderiales</taxon>
        <taxon>Oxalobacteraceae</taxon>
        <taxon>Telluria group</taxon>
        <taxon>Pseudoduganella</taxon>
    </lineage>
</organism>
<proteinExistence type="predicted"/>
<dbReference type="EMBL" id="CP035913">
    <property type="protein sequence ID" value="QBE67352.1"/>
    <property type="molecule type" value="Genomic_DNA"/>
</dbReference>
<name>A0A4P6L8P2_9BURK</name>
<evidence type="ECO:0000313" key="1">
    <source>
        <dbReference type="EMBL" id="QBE67352.1"/>
    </source>
</evidence>
<dbReference type="OrthoDB" id="7062268at2"/>
<dbReference type="KEGG" id="plue:EWM63_18145"/>
<sequence>MAGEDLDITLNIRYDIPEREWKLVAEIYSGMDGWLGHDDLPRWYGTEDDERFIYASVEPGGVRFEGKMDPDSWTAWLTVLCARLSIALGREIHDAEM</sequence>
<dbReference type="Proteomes" id="UP000290637">
    <property type="component" value="Chromosome"/>
</dbReference>
<gene>
    <name evidence="1" type="ORF">EWM63_18145</name>
</gene>
<accession>A0A4P6L8P2</accession>